<evidence type="ECO:0000256" key="15">
    <source>
        <dbReference type="ARBA" id="ARBA00023136"/>
    </source>
</evidence>
<dbReference type="Pfam" id="PF00361">
    <property type="entry name" value="Proton_antipo_M"/>
    <property type="match status" value="1"/>
</dbReference>
<feature type="transmembrane region" description="Helical" evidence="17">
    <location>
        <begin position="9"/>
        <end position="34"/>
    </location>
</feature>
<evidence type="ECO:0000256" key="8">
    <source>
        <dbReference type="ARBA" id="ARBA00022792"/>
    </source>
</evidence>
<keyword evidence="13 17" id="KW-0830">Ubiquinone</keyword>
<feature type="transmembrane region" description="Helical" evidence="17">
    <location>
        <begin position="205"/>
        <end position="225"/>
    </location>
</feature>
<evidence type="ECO:0000256" key="7">
    <source>
        <dbReference type="ARBA" id="ARBA00022692"/>
    </source>
</evidence>
<evidence type="ECO:0000256" key="5">
    <source>
        <dbReference type="ARBA" id="ARBA00022448"/>
    </source>
</evidence>
<evidence type="ECO:0000256" key="9">
    <source>
        <dbReference type="ARBA" id="ARBA00022967"/>
    </source>
</evidence>
<dbReference type="InterPro" id="IPR001750">
    <property type="entry name" value="ND/Mrp_TM"/>
</dbReference>
<keyword evidence="8" id="KW-0999">Mitochondrion inner membrane</keyword>
<dbReference type="GO" id="GO:0042773">
    <property type="term" value="P:ATP synthesis coupled electron transport"/>
    <property type="evidence" value="ECO:0007669"/>
    <property type="project" value="InterPro"/>
</dbReference>
<dbReference type="GO" id="GO:0003954">
    <property type="term" value="F:NADH dehydrogenase activity"/>
    <property type="evidence" value="ECO:0007669"/>
    <property type="project" value="TreeGrafter"/>
</dbReference>
<evidence type="ECO:0000256" key="2">
    <source>
        <dbReference type="ARBA" id="ARBA00004448"/>
    </source>
</evidence>
<keyword evidence="7 17" id="KW-0812">Transmembrane</keyword>
<evidence type="ECO:0000256" key="14">
    <source>
        <dbReference type="ARBA" id="ARBA00023128"/>
    </source>
</evidence>
<comment type="catalytic activity">
    <reaction evidence="16 17">
        <text>a ubiquinone + NADH + 5 H(+)(in) = a ubiquinol + NAD(+) + 4 H(+)(out)</text>
        <dbReference type="Rhea" id="RHEA:29091"/>
        <dbReference type="Rhea" id="RHEA-COMP:9565"/>
        <dbReference type="Rhea" id="RHEA-COMP:9566"/>
        <dbReference type="ChEBI" id="CHEBI:15378"/>
        <dbReference type="ChEBI" id="CHEBI:16389"/>
        <dbReference type="ChEBI" id="CHEBI:17976"/>
        <dbReference type="ChEBI" id="CHEBI:57540"/>
        <dbReference type="ChEBI" id="CHEBI:57945"/>
        <dbReference type="EC" id="7.1.1.2"/>
    </reaction>
</comment>
<keyword evidence="10" id="KW-0249">Electron transport</keyword>
<evidence type="ECO:0000256" key="6">
    <source>
        <dbReference type="ARBA" id="ARBA00022660"/>
    </source>
</evidence>
<evidence type="ECO:0000256" key="11">
    <source>
        <dbReference type="ARBA" id="ARBA00022989"/>
    </source>
</evidence>
<keyword evidence="9" id="KW-1278">Translocase</keyword>
<feature type="transmembrane region" description="Helical" evidence="17">
    <location>
        <begin position="289"/>
        <end position="311"/>
    </location>
</feature>
<protein>
    <recommendedName>
        <fullName evidence="4 17">NADH-ubiquinone oxidoreductase chain 5</fullName>
        <ecNumber evidence="3 17">7.1.1.2</ecNumber>
    </recommendedName>
</protein>
<dbReference type="InterPro" id="IPR003945">
    <property type="entry name" value="NU5C-like"/>
</dbReference>
<dbReference type="AlphaFoldDB" id="A0A2R4FZQ3"/>
<feature type="transmembrane region" description="Helical" evidence="17">
    <location>
        <begin position="87"/>
        <end position="104"/>
    </location>
</feature>
<evidence type="ECO:0000256" key="1">
    <source>
        <dbReference type="ARBA" id="ARBA00003257"/>
    </source>
</evidence>
<dbReference type="InterPro" id="IPR001516">
    <property type="entry name" value="Proton_antipo_N"/>
</dbReference>
<evidence type="ECO:0000256" key="17">
    <source>
        <dbReference type="RuleBase" id="RU003404"/>
    </source>
</evidence>
<evidence type="ECO:0000256" key="10">
    <source>
        <dbReference type="ARBA" id="ARBA00022982"/>
    </source>
</evidence>
<dbReference type="GO" id="GO:0005743">
    <property type="term" value="C:mitochondrial inner membrane"/>
    <property type="evidence" value="ECO:0007669"/>
    <property type="project" value="UniProtKB-SubCell"/>
</dbReference>
<feature type="transmembrane region" description="Helical" evidence="17">
    <location>
        <begin position="370"/>
        <end position="394"/>
    </location>
</feature>
<comment type="similarity">
    <text evidence="17">Belongs to the complex I subunit 5 family.</text>
</comment>
<feature type="transmembrane region" description="Helical" evidence="17">
    <location>
        <begin position="237"/>
        <end position="258"/>
    </location>
</feature>
<dbReference type="PANTHER" id="PTHR42829">
    <property type="entry name" value="NADH-UBIQUINONE OXIDOREDUCTASE CHAIN 5"/>
    <property type="match status" value="1"/>
</dbReference>
<feature type="transmembrane region" description="Helical" evidence="17">
    <location>
        <begin position="149"/>
        <end position="167"/>
    </location>
</feature>
<keyword evidence="11 17" id="KW-1133">Transmembrane helix</keyword>
<evidence type="ECO:0000313" key="21">
    <source>
        <dbReference type="EMBL" id="AVT44063.1"/>
    </source>
</evidence>
<keyword evidence="15 17" id="KW-0472">Membrane</keyword>
<keyword evidence="14 17" id="KW-0496">Mitochondrion</keyword>
<evidence type="ECO:0000256" key="13">
    <source>
        <dbReference type="ARBA" id="ARBA00023075"/>
    </source>
</evidence>
<sequence>MLLFYLSGIYFFIISMLFFLFSLMFMYLKVIIFLEWNVFSFYSVNINMLLYFDWMTFMFMFTVLFISSMIMIYCTEYMSHDNYINRFYYLVYLFIMSMLIMIMSPNMISILIGWDGLGLISYCLVIYYQNYSSFNSGMLTIFLNRIGDVMIIMSISLMFIYGSWNYVNLNHSGIIMLMLVVIASFTKSAQFPFSSWLPMAMAAPTPVSSLVHSSTLVTAGIYLLIRFNYLIYKYDNLLMIIMVIGLLTMLMAGMSANFEYDFKKIIAYSTLSQLGLMMMIYSFKMYELTFFHLIIHAMFKSMMFMCSGVMIHYTQGCQDIRFYSNMKELMPMTSSVMMIGNFSLCGLPFMSGFYSKDQILESMFMGGMNLMIYLFLLLSTGLTVSYSCRLMYYLMSYKMNFYCYMYIKDDFNMNLSMILLMFNSIFIGMGLNWLMFMNIEYIYLNFMEKISILLICLVGVFLGKFNYSSMYFNKFYYFKFFFGKMWFLYSFNLMIIYYLNLGKFWMKIFDKGWSEFYFKNSVNMMLVKIKILDSNLMNNYFMIMMLSMGMMLLLLIFM</sequence>
<feature type="transmembrane region" description="Helical" evidence="17">
    <location>
        <begin position="265"/>
        <end position="283"/>
    </location>
</feature>
<feature type="domain" description="NADH:quinone oxidoreductase/Mrp antiporter transmembrane" evidence="18">
    <location>
        <begin position="104"/>
        <end position="378"/>
    </location>
</feature>
<feature type="transmembrane region" description="Helical" evidence="17">
    <location>
        <begin position="332"/>
        <end position="350"/>
    </location>
</feature>
<comment type="function">
    <text evidence="17">Core subunit of the mitochondrial membrane respiratory chain NADH dehydrogenase (Complex I) which catalyzes electron transfer from NADH through the respiratory chain, using ubiquinone as an electron acceptor. Essential for the catalytic activity and assembly of complex I.</text>
</comment>
<dbReference type="InterPro" id="IPR010934">
    <property type="entry name" value="NADH_DH_su5_C"/>
</dbReference>
<geneLocation type="mitochondrion" evidence="21"/>
<gene>
    <name evidence="21" type="primary">ND5</name>
</gene>
<proteinExistence type="inferred from homology"/>
<dbReference type="PANTHER" id="PTHR42829:SF2">
    <property type="entry name" value="NADH-UBIQUINONE OXIDOREDUCTASE CHAIN 5"/>
    <property type="match status" value="1"/>
</dbReference>
<feature type="transmembrane region" description="Helical" evidence="17">
    <location>
        <begin position="110"/>
        <end position="128"/>
    </location>
</feature>
<dbReference type="Pfam" id="PF06455">
    <property type="entry name" value="NADH5_C"/>
    <property type="match status" value="1"/>
</dbReference>
<keyword evidence="6" id="KW-0679">Respiratory chain</keyword>
<comment type="function">
    <text evidence="1">Core subunit of the mitochondrial membrane respiratory chain NADH dehydrogenase (Complex I) that is believed to belong to the minimal assembly required for catalysis. Complex I functions in the transfer of electrons from NADH to the respiratory chain. The immediate electron acceptor for the enzyme is believed to be ubiquinone.</text>
</comment>
<evidence type="ECO:0000256" key="16">
    <source>
        <dbReference type="ARBA" id="ARBA00049551"/>
    </source>
</evidence>
<name>A0A2R4FZQ3_9HYME</name>
<dbReference type="Pfam" id="PF00662">
    <property type="entry name" value="Proton_antipo_N"/>
    <property type="match status" value="1"/>
</dbReference>
<feature type="transmembrane region" description="Helical" evidence="17">
    <location>
        <begin position="475"/>
        <end position="499"/>
    </location>
</feature>
<feature type="transmembrane region" description="Helical" evidence="17">
    <location>
        <begin position="173"/>
        <end position="193"/>
    </location>
</feature>
<dbReference type="GO" id="GO:0008137">
    <property type="term" value="F:NADH dehydrogenase (ubiquinone) activity"/>
    <property type="evidence" value="ECO:0007669"/>
    <property type="project" value="UniProtKB-EC"/>
</dbReference>
<feature type="transmembrane region" description="Helical" evidence="17">
    <location>
        <begin position="442"/>
        <end position="463"/>
    </location>
</feature>
<evidence type="ECO:0000259" key="20">
    <source>
        <dbReference type="Pfam" id="PF06455"/>
    </source>
</evidence>
<feature type="domain" description="NADH-Ubiquinone oxidoreductase (complex I) chain 5 N-terminal" evidence="19">
    <location>
        <begin position="40"/>
        <end position="88"/>
    </location>
</feature>
<feature type="transmembrane region" description="Helical" evidence="17">
    <location>
        <begin position="415"/>
        <end position="436"/>
    </location>
</feature>
<reference evidence="21" key="1">
    <citation type="journal article" date="2018" name="Genomics">
        <title>The rearranged mitochondrial genome of Podagrion sp. (hymenoptera: Torymidae), a parasitoid wasp of mantis.</title>
        <authorList>
            <person name="Yang J."/>
            <person name="Liu H.X."/>
            <person name="Li Y.X."/>
            <person name="Wei Z.M."/>
        </authorList>
    </citation>
    <scope>NUCLEOTIDE SEQUENCE</scope>
</reference>
<feature type="domain" description="NADH dehydrogenase subunit 5 C-terminal" evidence="20">
    <location>
        <begin position="386"/>
        <end position="558"/>
    </location>
</feature>
<dbReference type="GO" id="GO:0015990">
    <property type="term" value="P:electron transport coupled proton transport"/>
    <property type="evidence" value="ECO:0007669"/>
    <property type="project" value="TreeGrafter"/>
</dbReference>
<dbReference type="EMBL" id="MF795597">
    <property type="protein sequence ID" value="AVT44063.1"/>
    <property type="molecule type" value="Genomic_DNA"/>
</dbReference>
<comment type="subcellular location">
    <subcellularLocation>
        <location evidence="2">Mitochondrion inner membrane</location>
        <topology evidence="2">Multi-pass membrane protein</topology>
    </subcellularLocation>
</comment>
<evidence type="ECO:0000256" key="3">
    <source>
        <dbReference type="ARBA" id="ARBA00012944"/>
    </source>
</evidence>
<evidence type="ECO:0000256" key="12">
    <source>
        <dbReference type="ARBA" id="ARBA00023027"/>
    </source>
</evidence>
<feature type="transmembrane region" description="Helical" evidence="17">
    <location>
        <begin position="540"/>
        <end position="557"/>
    </location>
</feature>
<feature type="transmembrane region" description="Helical" evidence="17">
    <location>
        <begin position="54"/>
        <end position="75"/>
    </location>
</feature>
<accession>A0A2R4FZQ3</accession>
<dbReference type="PRINTS" id="PR01434">
    <property type="entry name" value="NADHDHGNASE5"/>
</dbReference>
<keyword evidence="12 17" id="KW-0520">NAD</keyword>
<dbReference type="EC" id="7.1.1.2" evidence="3 17"/>
<evidence type="ECO:0000256" key="4">
    <source>
        <dbReference type="ARBA" id="ARBA00021096"/>
    </source>
</evidence>
<evidence type="ECO:0000259" key="19">
    <source>
        <dbReference type="Pfam" id="PF00662"/>
    </source>
</evidence>
<evidence type="ECO:0000259" key="18">
    <source>
        <dbReference type="Pfam" id="PF00361"/>
    </source>
</evidence>
<organism evidence="21">
    <name type="scientific">Podagrion sp. JY-2018</name>
    <dbReference type="NCBI Taxonomy" id="2109700"/>
    <lineage>
        <taxon>Eukaryota</taxon>
        <taxon>Metazoa</taxon>
        <taxon>Ecdysozoa</taxon>
        <taxon>Arthropoda</taxon>
        <taxon>Hexapoda</taxon>
        <taxon>Insecta</taxon>
        <taxon>Pterygota</taxon>
        <taxon>Neoptera</taxon>
        <taxon>Endopterygota</taxon>
        <taxon>Hymenoptera</taxon>
        <taxon>Apocrita</taxon>
        <taxon>Proctotrupomorpha</taxon>
        <taxon>Chalcidoidea</taxon>
        <taxon>Torymidae</taxon>
        <taxon>Podagrioninae</taxon>
        <taxon>Podagrion</taxon>
    </lineage>
</organism>
<keyword evidence="5 17" id="KW-0813">Transport</keyword>